<feature type="compositionally biased region" description="Basic and acidic residues" evidence="1">
    <location>
        <begin position="78"/>
        <end position="88"/>
    </location>
</feature>
<dbReference type="GO" id="GO:0000724">
    <property type="term" value="P:double-strand break repair via homologous recombination"/>
    <property type="evidence" value="ECO:0007669"/>
    <property type="project" value="TreeGrafter"/>
</dbReference>
<name>A0A8H3FPD5_9LECA</name>
<gene>
    <name evidence="2" type="ORF">GOMPHAMPRED_005482</name>
</gene>
<evidence type="ECO:0000256" key="1">
    <source>
        <dbReference type="SAM" id="MobiDB-lite"/>
    </source>
</evidence>
<dbReference type="Pfam" id="PF09462">
    <property type="entry name" value="Mus7"/>
    <property type="match status" value="1"/>
</dbReference>
<sequence>MKTTSWEIRKYVPDSDDDGEEEGLFDVGDEKHDAAEVHVERVPGSDTGKDGWHSTSHDIQILNEQGDQDIQNTIRRQQHSEISPRRPGELSQGASSTVQRTYAISQDQHTSNRTTNLWNLVHSENQTARHNLSSPHRNASIFSDLSSPLSSISNTPTCLSPRASQQQDEEKSRTLPSYIDLEGVSEIPTRQERRPVRQLRERKAIQLNPYAVEGQLYKQAWKSRGLVPLQVKTDSQVEVNGSVELSSSQLEYESQSSDDARSVSNSYIENVNAHLVTSLISVEDGISTQQSIAELPLQSFERKPAKRRKLAQTHAGRRQHQLETPTSGTLHVREDGWIEVPFAHGRVLSPTDGSYQNTINKGPLSRTTSDNVPLAMTPVSIHSSSSTSSPILPDPIDQHSKSTAINGGTIPLQLRTPATSSDIPSSRQNSVKQRQILVRSPPKPVHDNENNAIAHTESTSEEEEDHEQILRQIVKAQRRTKGVLPASWHRLEYQKLLNGKPQATQKQQILPGKRRFTNNSPLKDTRKGVAKRITGAQRRTYGNDAGSISHAIIDIESDSEADNTITMKAKQQQQQEIDGFFSTNESFISNDNDDDDDTDMEDNSIDLMIDRGSTAKSHKIYRRKTKQPKIGDYLPLDDANSYGISGRQPSKKVSTPGKRQKRITNILDVTNGLTREQTPKYLAYAARTFKQRKHEGRLLLRQKNRYPSNVKESRTYQQHLRLQKDNFPSPAENSHHALREPLHERSSNNSRAPFILDGGDVVANSHSEAAPQQTQSLAAKIRENTRPGAEARIGRSTAPVRKDKFIVRGYPTTSVTGLVHPLAPAHLETTDSNRRRRHAVQRDRRLVLDRFLQRSQSHIGSTPSVPPVSNPIAPATHKVRKRLPRQVPVATTIENDQSESWESNLGELSSKESEVATRLDSSRLRGLLPLGAEYSTTLSVDRLPDGSHFQIDTLLGSGTFSESLNISLERTNLDPFRTTISGKAVEWSGWNETVAQQIFDICDKAVSSATCPEQSELLTVTVTDNSVGRLRSIIHYLSRHLRFLDPIDCKDFVVRWTTSMNRYDDQFSTVSLDMVPMINDQVFATNVICHIAIIANQIRQIANHNIVDQQIKKSVSEASASILKRLTQMTLKSGYNDFRLFSQDPINLLGNASRNRISEKSEAMVVISHLHQISNTSAYTIWDAFEESGFLVPPKKLAIPALERVWKNMFSLLPLLELDCIGQAPKHVLPLSKPNNWKLVKQLIEPVFVAYHSTTQQSTIHQYCRALYARCYWLLDHWGWNDCESIMGFLFDFFARNKLHDLRMELGPASVNFLTNLTSTTNLDVRISDRCFHVLLKFIGKGLRSIRKQYTDKRVSNCIWRLTPNHDRSLPKDESLRQEDLNAVHNHLDLLVVLYWAAPPQYRIRVDLIQNLIDIENSHKEVCHLVIKTWLNLVSFQLSTQESADKLDTFICWYEEIIVKLTRLHQLARTEVESDARRAEALRGQHFTKDDQERIIRASQRNVQSILIDALSSLKAAILKTETAENLRKMLPNSLRLVLELWEASRSNTSRIVIQVLDVVQAWTLRARQLRNAEDSQGYGDWSGFHELMPDIAEPTSLTVPNDLQQALQDFTSSVFGSEAAIEDNLLQSCINCWLDVAELEVAAGYLMWDDLIDPYVPKSWMALRDTAQTRKFTPLFLALLIKKDPKVYESKKLMITQCWTECLVERESVIKHQPDLTSALLERDITEPLFQNLPFAKEEDTFQISLADFLEQRIALIACVLSNMRESLSFSMYHQLQDCQGKRRDYSDLLRHLMNTMKNNFQSLGQGSDLQGTYVTFTQKIVQLLQEHTADICKVDSFFLDAVNFPLPADDPEYLVSKLKCLALQLHHNRGSQQLSAFIQSVCERAVIEGNQSHFASLIFLATEGVFEASQGEHLTLRFFIFCEILPEYIDFISSTPCGWIVAETLLLSLPMVLQSLVQNIDKSDAVSLNAAQSIISEVLGSISGSLVKILGSQSDLNMRTATIATRYLAIVEWALKVGDYVVGNSANTFDCYMDWMAFFAKVALYILGKLEGRESDRNCPSAPADTARPDSLRPGCLEAARKFVRESLHDSLNPTSRKCKWRIDGDSLLVHRNARWDVVNFDLRLTDQRQQELLISARSLLDKLSTIHHSVG</sequence>
<feature type="region of interest" description="Disordered" evidence="1">
    <location>
        <begin position="303"/>
        <end position="326"/>
    </location>
</feature>
<feature type="compositionally biased region" description="Basic and acidic residues" evidence="1">
    <location>
        <begin position="733"/>
        <end position="746"/>
    </location>
</feature>
<keyword evidence="3" id="KW-1185">Reference proteome</keyword>
<feature type="region of interest" description="Disordered" evidence="1">
    <location>
        <begin position="150"/>
        <end position="196"/>
    </location>
</feature>
<feature type="compositionally biased region" description="Polar residues" evidence="1">
    <location>
        <begin position="351"/>
        <end position="371"/>
    </location>
</feature>
<dbReference type="OrthoDB" id="2386201at2759"/>
<dbReference type="PANTHER" id="PTHR28122:SF1">
    <property type="entry name" value="E3 UBIQUITIN-PROTEIN LIGASE SUBSTRATE RECEPTOR MMS22"/>
    <property type="match status" value="1"/>
</dbReference>
<feature type="compositionally biased region" description="Polar residues" evidence="1">
    <location>
        <begin position="154"/>
        <end position="166"/>
    </location>
</feature>
<reference evidence="2" key="1">
    <citation type="submission" date="2021-03" db="EMBL/GenBank/DDBJ databases">
        <authorList>
            <person name="Tagirdzhanova G."/>
        </authorList>
    </citation>
    <scope>NUCLEOTIDE SEQUENCE</scope>
</reference>
<dbReference type="GO" id="GO:0035361">
    <property type="term" value="C:Cul8-RING ubiquitin ligase complex"/>
    <property type="evidence" value="ECO:0007669"/>
    <property type="project" value="TreeGrafter"/>
</dbReference>
<dbReference type="GO" id="GO:0031297">
    <property type="term" value="P:replication fork processing"/>
    <property type="evidence" value="ECO:0007669"/>
    <property type="project" value="InterPro"/>
</dbReference>
<comment type="caution">
    <text evidence="2">The sequence shown here is derived from an EMBL/GenBank/DDBJ whole genome shotgun (WGS) entry which is preliminary data.</text>
</comment>
<dbReference type="Proteomes" id="UP000664169">
    <property type="component" value="Unassembled WGS sequence"/>
</dbReference>
<feature type="region of interest" description="Disordered" evidence="1">
    <location>
        <begin position="348"/>
        <end position="450"/>
    </location>
</feature>
<evidence type="ECO:0000313" key="3">
    <source>
        <dbReference type="Proteomes" id="UP000664169"/>
    </source>
</evidence>
<dbReference type="GO" id="GO:0005634">
    <property type="term" value="C:nucleus"/>
    <property type="evidence" value="ECO:0007669"/>
    <property type="project" value="InterPro"/>
</dbReference>
<accession>A0A8H3FPD5</accession>
<feature type="region of interest" description="Disordered" evidence="1">
    <location>
        <begin position="1"/>
        <end position="31"/>
    </location>
</feature>
<feature type="region of interest" description="Disordered" evidence="1">
    <location>
        <begin position="75"/>
        <end position="95"/>
    </location>
</feature>
<protein>
    <submittedName>
        <fullName evidence="2">Uncharacterized protein</fullName>
    </submittedName>
</protein>
<organism evidence="2 3">
    <name type="scientific">Gomphillus americanus</name>
    <dbReference type="NCBI Taxonomy" id="1940652"/>
    <lineage>
        <taxon>Eukaryota</taxon>
        <taxon>Fungi</taxon>
        <taxon>Dikarya</taxon>
        <taxon>Ascomycota</taxon>
        <taxon>Pezizomycotina</taxon>
        <taxon>Lecanoromycetes</taxon>
        <taxon>OSLEUM clade</taxon>
        <taxon>Ostropomycetidae</taxon>
        <taxon>Ostropales</taxon>
        <taxon>Graphidaceae</taxon>
        <taxon>Gomphilloideae</taxon>
        <taxon>Gomphillus</taxon>
    </lineage>
</organism>
<evidence type="ECO:0000313" key="2">
    <source>
        <dbReference type="EMBL" id="CAF9929771.1"/>
    </source>
</evidence>
<dbReference type="EMBL" id="CAJPDQ010000033">
    <property type="protein sequence ID" value="CAF9929771.1"/>
    <property type="molecule type" value="Genomic_DNA"/>
</dbReference>
<dbReference type="PANTHER" id="PTHR28122">
    <property type="entry name" value="E3 UBIQUITIN-PROTEIN LIGASE SUBSTRATE RECEPTOR MMS22"/>
    <property type="match status" value="1"/>
</dbReference>
<feature type="compositionally biased region" description="Acidic residues" evidence="1">
    <location>
        <begin position="14"/>
        <end position="24"/>
    </location>
</feature>
<feature type="region of interest" description="Disordered" evidence="1">
    <location>
        <begin position="725"/>
        <end position="753"/>
    </location>
</feature>
<feature type="compositionally biased region" description="Low complexity" evidence="1">
    <location>
        <begin position="380"/>
        <end position="395"/>
    </location>
</feature>
<feature type="compositionally biased region" description="Basic residues" evidence="1">
    <location>
        <begin position="304"/>
        <end position="319"/>
    </location>
</feature>
<proteinExistence type="predicted"/>
<feature type="compositionally biased region" description="Polar residues" evidence="1">
    <location>
        <begin position="416"/>
        <end position="433"/>
    </location>
</feature>
<dbReference type="InterPro" id="IPR019021">
    <property type="entry name" value="Mms22"/>
</dbReference>